<dbReference type="InterPro" id="IPR036390">
    <property type="entry name" value="WH_DNA-bd_sf"/>
</dbReference>
<reference evidence="6 7" key="1">
    <citation type="submission" date="2022-02" db="EMBL/GenBank/DDBJ databases">
        <title>Comparative genomics of the first Antarctic Pseudomonas spp. capable of biotransforming 2,4,6-Trinitrotoluene.</title>
        <authorList>
            <person name="Cabrera M.A."/>
            <person name="Marquez S.L."/>
            <person name="Perez-Donoso J.M."/>
        </authorList>
    </citation>
    <scope>NUCLEOTIDE SEQUENCE [LARGE SCALE GENOMIC DNA]</scope>
    <source>
        <strain evidence="6 7">TNT19</strain>
    </source>
</reference>
<evidence type="ECO:0000313" key="6">
    <source>
        <dbReference type="EMBL" id="MCK1792676.1"/>
    </source>
</evidence>
<keyword evidence="7" id="KW-1185">Reference proteome</keyword>
<dbReference type="SUPFAM" id="SSF53850">
    <property type="entry name" value="Periplasmic binding protein-like II"/>
    <property type="match status" value="1"/>
</dbReference>
<keyword evidence="3" id="KW-0238">DNA-binding</keyword>
<dbReference type="RefSeq" id="WP_247292901.1">
    <property type="nucleotide sequence ID" value="NZ_JAKNRW010000022.1"/>
</dbReference>
<proteinExistence type="inferred from homology"/>
<evidence type="ECO:0000256" key="4">
    <source>
        <dbReference type="ARBA" id="ARBA00023163"/>
    </source>
</evidence>
<comment type="similarity">
    <text evidence="1">Belongs to the LysR transcriptional regulatory family.</text>
</comment>
<comment type="caution">
    <text evidence="6">The sequence shown here is derived from an EMBL/GenBank/DDBJ whole genome shotgun (WGS) entry which is preliminary data.</text>
</comment>
<accession>A0ABT0F3U7</accession>
<evidence type="ECO:0000313" key="7">
    <source>
        <dbReference type="Proteomes" id="UP001299876"/>
    </source>
</evidence>
<dbReference type="InterPro" id="IPR036388">
    <property type="entry name" value="WH-like_DNA-bd_sf"/>
</dbReference>
<dbReference type="Pfam" id="PF00126">
    <property type="entry name" value="HTH_1"/>
    <property type="match status" value="1"/>
</dbReference>
<dbReference type="PANTHER" id="PTHR30126:SF40">
    <property type="entry name" value="HTH-TYPE TRANSCRIPTIONAL REGULATOR GLTR"/>
    <property type="match status" value="1"/>
</dbReference>
<sequence>MELSQLNMFKVVAEQGSIIRASELLHCVPSNITNRIKLLEQELGVALFIRQGRGLVISPSGKLFLSYANKILSLCQEARGALDVGAEPSGMLSIGAIESSATGRLPRLLSRFHKNHPAVQMQFSTGVWSQLLSDILAYKLDGAVIAVKNQHPDIEYEELYTEELVVIASPLLGKINTPQDIKGKAIFMWPEGCPYRASLNTWLGEHRISSSINNIASYGTILGCVSSGAGVSVVPKGVFEQFSKIGEIEGHAFEDLKPIQNYFVWNRHTGLHRARDAFADLLKKEFKRT</sequence>
<dbReference type="Proteomes" id="UP001299876">
    <property type="component" value="Unassembled WGS sequence"/>
</dbReference>
<evidence type="ECO:0000256" key="3">
    <source>
        <dbReference type="ARBA" id="ARBA00023125"/>
    </source>
</evidence>
<dbReference type="PANTHER" id="PTHR30126">
    <property type="entry name" value="HTH-TYPE TRANSCRIPTIONAL REGULATOR"/>
    <property type="match status" value="1"/>
</dbReference>
<name>A0ABT0F3U7_9PSED</name>
<dbReference type="SUPFAM" id="SSF46785">
    <property type="entry name" value="Winged helix' DNA-binding domain"/>
    <property type="match status" value="1"/>
</dbReference>
<organism evidence="6 7">
    <name type="scientific">Pseudomonas violetae</name>
    <dbReference type="NCBI Taxonomy" id="2915813"/>
    <lineage>
        <taxon>Bacteria</taxon>
        <taxon>Pseudomonadati</taxon>
        <taxon>Pseudomonadota</taxon>
        <taxon>Gammaproteobacteria</taxon>
        <taxon>Pseudomonadales</taxon>
        <taxon>Pseudomonadaceae</taxon>
        <taxon>Pseudomonas</taxon>
    </lineage>
</organism>
<dbReference type="InterPro" id="IPR000847">
    <property type="entry name" value="LysR_HTH_N"/>
</dbReference>
<keyword evidence="4" id="KW-0804">Transcription</keyword>
<evidence type="ECO:0000256" key="2">
    <source>
        <dbReference type="ARBA" id="ARBA00023015"/>
    </source>
</evidence>
<dbReference type="PROSITE" id="PS50931">
    <property type="entry name" value="HTH_LYSR"/>
    <property type="match status" value="1"/>
</dbReference>
<dbReference type="EMBL" id="JAKNRW010000022">
    <property type="protein sequence ID" value="MCK1792676.1"/>
    <property type="molecule type" value="Genomic_DNA"/>
</dbReference>
<evidence type="ECO:0000256" key="1">
    <source>
        <dbReference type="ARBA" id="ARBA00009437"/>
    </source>
</evidence>
<dbReference type="Gene3D" id="1.10.10.10">
    <property type="entry name" value="Winged helix-like DNA-binding domain superfamily/Winged helix DNA-binding domain"/>
    <property type="match status" value="1"/>
</dbReference>
<keyword evidence="2" id="KW-0805">Transcription regulation</keyword>
<dbReference type="Gene3D" id="3.40.190.10">
    <property type="entry name" value="Periplasmic binding protein-like II"/>
    <property type="match status" value="2"/>
</dbReference>
<evidence type="ECO:0000259" key="5">
    <source>
        <dbReference type="PROSITE" id="PS50931"/>
    </source>
</evidence>
<feature type="domain" description="HTH lysR-type" evidence="5">
    <location>
        <begin position="1"/>
        <end position="58"/>
    </location>
</feature>
<protein>
    <submittedName>
        <fullName evidence="6">LysR family transcriptional regulator</fullName>
    </submittedName>
</protein>
<dbReference type="InterPro" id="IPR005119">
    <property type="entry name" value="LysR_subst-bd"/>
</dbReference>
<gene>
    <name evidence="6" type="ORF">L9059_21350</name>
</gene>
<dbReference type="Pfam" id="PF03466">
    <property type="entry name" value="LysR_substrate"/>
    <property type="match status" value="1"/>
</dbReference>